<evidence type="ECO:0000313" key="3">
    <source>
        <dbReference type="Proteomes" id="UP000198881"/>
    </source>
</evidence>
<organism evidence="2 3">
    <name type="scientific">Micrococcus terreus</name>
    <dbReference type="NCBI Taxonomy" id="574650"/>
    <lineage>
        <taxon>Bacteria</taxon>
        <taxon>Bacillati</taxon>
        <taxon>Actinomycetota</taxon>
        <taxon>Actinomycetes</taxon>
        <taxon>Micrococcales</taxon>
        <taxon>Micrococcaceae</taxon>
        <taxon>Micrococcus</taxon>
    </lineage>
</organism>
<sequence length="123" mass="13052">MTETAAPDDLAAAGRKLWESITAQIALTTTEAALLCEACRATDELDTLRAAATSSELITTGSTGQPVVNRLWDEVRKHRDSVARLLGQLGVVVYGEGSSSPSDRQRQARQRALANSVKANGKG</sequence>
<keyword evidence="3" id="KW-1185">Reference proteome</keyword>
<dbReference type="Proteomes" id="UP000198881">
    <property type="component" value="Unassembled WGS sequence"/>
</dbReference>
<gene>
    <name evidence="2" type="ORF">SAMN04487966_102287</name>
</gene>
<dbReference type="OrthoDB" id="3405462at2"/>
<evidence type="ECO:0000313" key="2">
    <source>
        <dbReference type="EMBL" id="SFV21305.1"/>
    </source>
</evidence>
<reference evidence="2 3" key="1">
    <citation type="submission" date="2016-10" db="EMBL/GenBank/DDBJ databases">
        <authorList>
            <person name="de Groot N.N."/>
        </authorList>
    </citation>
    <scope>NUCLEOTIDE SEQUENCE [LARGE SCALE GENOMIC DNA]</scope>
    <source>
        <strain evidence="2 3">CGMCC 1.7054</strain>
    </source>
</reference>
<dbReference type="RefSeq" id="WP_143109408.1">
    <property type="nucleotide sequence ID" value="NZ_FPCG01000002.1"/>
</dbReference>
<evidence type="ECO:0000256" key="1">
    <source>
        <dbReference type="SAM" id="MobiDB-lite"/>
    </source>
</evidence>
<name>A0A1I7MHA7_9MICC</name>
<evidence type="ECO:0008006" key="4">
    <source>
        <dbReference type="Google" id="ProtNLM"/>
    </source>
</evidence>
<feature type="region of interest" description="Disordered" evidence="1">
    <location>
        <begin position="95"/>
        <end position="123"/>
    </location>
</feature>
<dbReference type="AlphaFoldDB" id="A0A1I7MHA7"/>
<protein>
    <recommendedName>
        <fullName evidence="4">Phage terminase, small subunit, putative, P27 family</fullName>
    </recommendedName>
</protein>
<accession>A0A1I7MHA7</accession>
<dbReference type="STRING" id="574650.SAMN04487966_102287"/>
<dbReference type="EMBL" id="FPCG01000002">
    <property type="protein sequence ID" value="SFV21305.1"/>
    <property type="molecule type" value="Genomic_DNA"/>
</dbReference>
<proteinExistence type="predicted"/>